<evidence type="ECO:0000313" key="13">
    <source>
        <dbReference type="Proteomes" id="UP000276260"/>
    </source>
</evidence>
<sequence>MNYKKIIPAAFGLYLVFLVILAPAAWWLKLVTLPPQVQLGPVSGTLWQGQIQAVSLNGYVLQQVNWQLKPWALLTGKLALSLDIGQIRQTALPYAKAQLSYGFSGLELQSSQLRLPVEPIIPLLKLRLPFQVAASGTMLLNIEQFSWGQPWCEQLAGKASWLDAKFQAPSGWIDLKAIDANLSCEQGQLQLVTEPANPLALNVTALIGEQGSYQLNGTLKPDASLPKEVHQAMQFVGQPDAEGRFTLKLQSR</sequence>
<evidence type="ECO:0000256" key="6">
    <source>
        <dbReference type="ARBA" id="ARBA00022519"/>
    </source>
</evidence>
<dbReference type="PROSITE" id="PS01142">
    <property type="entry name" value="T2SP_N"/>
    <property type="match status" value="1"/>
</dbReference>
<keyword evidence="5" id="KW-1003">Cell membrane</keyword>
<comment type="similarity">
    <text evidence="2">Belongs to the GSP N family.</text>
</comment>
<dbReference type="InterPro" id="IPR000645">
    <property type="entry name" value="T2SS_GspN_CS"/>
</dbReference>
<evidence type="ECO:0000313" key="12">
    <source>
        <dbReference type="EMBL" id="RRJ18855.1"/>
    </source>
</evidence>
<keyword evidence="6" id="KW-0997">Cell inner membrane</keyword>
<evidence type="ECO:0000256" key="2">
    <source>
        <dbReference type="ARBA" id="ARBA00007208"/>
    </source>
</evidence>
<evidence type="ECO:0000256" key="1">
    <source>
        <dbReference type="ARBA" id="ARBA00004533"/>
    </source>
</evidence>
<evidence type="ECO:0000256" key="10">
    <source>
        <dbReference type="ARBA" id="ARBA00030772"/>
    </source>
</evidence>
<keyword evidence="7 11" id="KW-0812">Transmembrane</keyword>
<comment type="subcellular location">
    <subcellularLocation>
        <location evidence="1">Cell inner membrane</location>
    </subcellularLocation>
</comment>
<dbReference type="EMBL" id="RRCF01000006">
    <property type="protein sequence ID" value="RRJ18855.1"/>
    <property type="molecule type" value="Genomic_DNA"/>
</dbReference>
<feature type="transmembrane region" description="Helical" evidence="11">
    <location>
        <begin position="7"/>
        <end position="28"/>
    </location>
</feature>
<reference evidence="12 13" key="1">
    <citation type="submission" date="2018-11" db="EMBL/GenBank/DDBJ databases">
        <title>Draft genome analysis of Rheinheimera mesophila isolated from an industrial waste site.</title>
        <authorList>
            <person name="Yu Q."/>
            <person name="Qi Y."/>
            <person name="Zhang H."/>
            <person name="Lu Y."/>
            <person name="Pu J."/>
        </authorList>
    </citation>
    <scope>NUCLEOTIDE SEQUENCE [LARGE SCALE GENOMIC DNA]</scope>
    <source>
        <strain evidence="12 13">IITR13</strain>
    </source>
</reference>
<dbReference type="Proteomes" id="UP000276260">
    <property type="component" value="Unassembled WGS sequence"/>
</dbReference>
<evidence type="ECO:0000256" key="11">
    <source>
        <dbReference type="SAM" id="Phobius"/>
    </source>
</evidence>
<evidence type="ECO:0000256" key="4">
    <source>
        <dbReference type="ARBA" id="ARBA00022448"/>
    </source>
</evidence>
<dbReference type="InterPro" id="IPR022792">
    <property type="entry name" value="T2SS_protein-GspN"/>
</dbReference>
<gene>
    <name evidence="12" type="ORF">EIK76_16680</name>
</gene>
<keyword evidence="8" id="KW-0653">Protein transport</keyword>
<organism evidence="12 13">
    <name type="scientific">Rheinheimera mesophila</name>
    <dbReference type="NCBI Taxonomy" id="1547515"/>
    <lineage>
        <taxon>Bacteria</taxon>
        <taxon>Pseudomonadati</taxon>
        <taxon>Pseudomonadota</taxon>
        <taxon>Gammaproteobacteria</taxon>
        <taxon>Chromatiales</taxon>
        <taxon>Chromatiaceae</taxon>
        <taxon>Rheinheimera</taxon>
    </lineage>
</organism>
<accession>A0A3P3QCU9</accession>
<evidence type="ECO:0000256" key="5">
    <source>
        <dbReference type="ARBA" id="ARBA00022475"/>
    </source>
</evidence>
<dbReference type="OrthoDB" id="6118198at2"/>
<dbReference type="GO" id="GO:0015627">
    <property type="term" value="C:type II protein secretion system complex"/>
    <property type="evidence" value="ECO:0007669"/>
    <property type="project" value="InterPro"/>
</dbReference>
<keyword evidence="9 11" id="KW-0472">Membrane</keyword>
<comment type="caution">
    <text evidence="12">The sequence shown here is derived from an EMBL/GenBank/DDBJ whole genome shotgun (WGS) entry which is preliminary data.</text>
</comment>
<dbReference type="AlphaFoldDB" id="A0A3P3QCU9"/>
<dbReference type="GO" id="GO:0015628">
    <property type="term" value="P:protein secretion by the type II secretion system"/>
    <property type="evidence" value="ECO:0007669"/>
    <property type="project" value="InterPro"/>
</dbReference>
<keyword evidence="4" id="KW-0813">Transport</keyword>
<evidence type="ECO:0000256" key="8">
    <source>
        <dbReference type="ARBA" id="ARBA00022927"/>
    </source>
</evidence>
<evidence type="ECO:0000256" key="9">
    <source>
        <dbReference type="ARBA" id="ARBA00023136"/>
    </source>
</evidence>
<name>A0A3P3QCU9_9GAMM</name>
<dbReference type="RefSeq" id="WP_046519822.1">
    <property type="nucleotide sequence ID" value="NZ_LAVS01000018.1"/>
</dbReference>
<keyword evidence="11" id="KW-1133">Transmembrane helix</keyword>
<evidence type="ECO:0000256" key="3">
    <source>
        <dbReference type="ARBA" id="ARBA00021563"/>
    </source>
</evidence>
<keyword evidence="13" id="KW-1185">Reference proteome</keyword>
<protein>
    <recommendedName>
        <fullName evidence="3">Type II secretion system protein N</fullName>
    </recommendedName>
    <alternativeName>
        <fullName evidence="10">General secretion pathway protein N</fullName>
    </alternativeName>
</protein>
<proteinExistence type="inferred from homology"/>
<dbReference type="Pfam" id="PF01203">
    <property type="entry name" value="T2SSN"/>
    <property type="match status" value="1"/>
</dbReference>
<evidence type="ECO:0000256" key="7">
    <source>
        <dbReference type="ARBA" id="ARBA00022692"/>
    </source>
</evidence>
<dbReference type="GO" id="GO:0005886">
    <property type="term" value="C:plasma membrane"/>
    <property type="evidence" value="ECO:0007669"/>
    <property type="project" value="UniProtKB-SubCell"/>
</dbReference>